<evidence type="ECO:0000256" key="1">
    <source>
        <dbReference type="SAM" id="MobiDB-lite"/>
    </source>
</evidence>
<organism evidence="2">
    <name type="scientific">Tanacetum cinerariifolium</name>
    <name type="common">Dalmatian daisy</name>
    <name type="synonym">Chrysanthemum cinerariifolium</name>
    <dbReference type="NCBI Taxonomy" id="118510"/>
    <lineage>
        <taxon>Eukaryota</taxon>
        <taxon>Viridiplantae</taxon>
        <taxon>Streptophyta</taxon>
        <taxon>Embryophyta</taxon>
        <taxon>Tracheophyta</taxon>
        <taxon>Spermatophyta</taxon>
        <taxon>Magnoliopsida</taxon>
        <taxon>eudicotyledons</taxon>
        <taxon>Gunneridae</taxon>
        <taxon>Pentapetalae</taxon>
        <taxon>asterids</taxon>
        <taxon>campanulids</taxon>
        <taxon>Asterales</taxon>
        <taxon>Asteraceae</taxon>
        <taxon>Asteroideae</taxon>
        <taxon>Anthemideae</taxon>
        <taxon>Anthemidinae</taxon>
        <taxon>Tanacetum</taxon>
    </lineage>
</organism>
<dbReference type="EMBL" id="BKCJ011032973">
    <property type="protein sequence ID" value="GFC71341.1"/>
    <property type="molecule type" value="Genomic_DNA"/>
</dbReference>
<feature type="compositionally biased region" description="Basic and acidic residues" evidence="1">
    <location>
        <begin position="17"/>
        <end position="28"/>
    </location>
</feature>
<feature type="region of interest" description="Disordered" evidence="1">
    <location>
        <begin position="115"/>
        <end position="150"/>
    </location>
</feature>
<protein>
    <submittedName>
        <fullName evidence="2">Uncharacterized protein</fullName>
    </submittedName>
</protein>
<dbReference type="AlphaFoldDB" id="A0A699QJ56"/>
<gene>
    <name evidence="2" type="ORF">Tci_843311</name>
</gene>
<feature type="compositionally biased region" description="Acidic residues" evidence="1">
    <location>
        <begin position="29"/>
        <end position="47"/>
    </location>
</feature>
<feature type="region of interest" description="Disordered" evidence="1">
    <location>
        <begin position="66"/>
        <end position="90"/>
    </location>
</feature>
<reference evidence="2" key="1">
    <citation type="journal article" date="2019" name="Sci. Rep.">
        <title>Draft genome of Tanacetum cinerariifolium, the natural source of mosquito coil.</title>
        <authorList>
            <person name="Yamashiro T."/>
            <person name="Shiraishi A."/>
            <person name="Satake H."/>
            <person name="Nakayama K."/>
        </authorList>
    </citation>
    <scope>NUCLEOTIDE SEQUENCE</scope>
</reference>
<feature type="region of interest" description="Disordered" evidence="1">
    <location>
        <begin position="1"/>
        <end position="47"/>
    </location>
</feature>
<sequence>MCPSTHADTVCKSKRSSTNDKGKGKAIEVESESEDEDSSEEESYEIEQELAGIKRLLELAEKARKLDGKLPDSQKEKNSHLNDLRNDPHVKKFFDEEVPDIEDLNELEDALLDAKEEKQKELAEAEYYANTQPPSKTEPSNSSQHSSSSQ</sequence>
<name>A0A699QJ56_TANCI</name>
<proteinExistence type="predicted"/>
<evidence type="ECO:0000313" key="2">
    <source>
        <dbReference type="EMBL" id="GFC71341.1"/>
    </source>
</evidence>
<feature type="compositionally biased region" description="Polar residues" evidence="1">
    <location>
        <begin position="130"/>
        <end position="139"/>
    </location>
</feature>
<comment type="caution">
    <text evidence="2">The sequence shown here is derived from an EMBL/GenBank/DDBJ whole genome shotgun (WGS) entry which is preliminary data.</text>
</comment>
<accession>A0A699QJ56</accession>
<feature type="compositionally biased region" description="Low complexity" evidence="1">
    <location>
        <begin position="140"/>
        <end position="150"/>
    </location>
</feature>